<evidence type="ECO:0000256" key="1">
    <source>
        <dbReference type="HAMAP-Rule" id="MF_00386"/>
    </source>
</evidence>
<feature type="transmembrane region" description="Helical" evidence="2">
    <location>
        <begin position="12"/>
        <end position="28"/>
    </location>
</feature>
<reference evidence="3 4" key="1">
    <citation type="journal article" date="2016" name="Nat. Commun.">
        <title>Thousands of microbial genomes shed light on interconnected biogeochemical processes in an aquifer system.</title>
        <authorList>
            <person name="Anantharaman K."/>
            <person name="Brown C.T."/>
            <person name="Hug L.A."/>
            <person name="Sharon I."/>
            <person name="Castelle C.J."/>
            <person name="Probst A.J."/>
            <person name="Thomas B.C."/>
            <person name="Singh A."/>
            <person name="Wilkins M.J."/>
            <person name="Karaoz U."/>
            <person name="Brodie E.L."/>
            <person name="Williams K.H."/>
            <person name="Hubbard S.S."/>
            <person name="Banfield J.F."/>
        </authorList>
    </citation>
    <scope>NUCLEOTIDE SEQUENCE [LARGE SCALE GENOMIC DNA]</scope>
</reference>
<dbReference type="NCBIfam" id="TIGR00278">
    <property type="entry name" value="membrane protein insertion efficiency factor YidD"/>
    <property type="match status" value="1"/>
</dbReference>
<evidence type="ECO:0000256" key="2">
    <source>
        <dbReference type="SAM" id="Phobius"/>
    </source>
</evidence>
<dbReference type="SMART" id="SM01234">
    <property type="entry name" value="Haemolytic"/>
    <property type="match status" value="1"/>
</dbReference>
<dbReference type="AlphaFoldDB" id="A0A1F6NYJ7"/>
<accession>A0A1F6NYJ7</accession>
<keyword evidence="1 2" id="KW-0472">Membrane</keyword>
<dbReference type="PANTHER" id="PTHR33383">
    <property type="entry name" value="MEMBRANE PROTEIN INSERTION EFFICIENCY FACTOR-RELATED"/>
    <property type="match status" value="1"/>
</dbReference>
<dbReference type="EMBL" id="MFRC01000055">
    <property type="protein sequence ID" value="OGH88961.1"/>
    <property type="molecule type" value="Genomic_DNA"/>
</dbReference>
<name>A0A1F6NYJ7_9BACT</name>
<keyword evidence="2" id="KW-0812">Transmembrane</keyword>
<comment type="similarity">
    <text evidence="1">Belongs to the UPF0161 family.</text>
</comment>
<evidence type="ECO:0000313" key="4">
    <source>
        <dbReference type="Proteomes" id="UP000178490"/>
    </source>
</evidence>
<dbReference type="HAMAP" id="MF_00386">
    <property type="entry name" value="UPF0161_YidD"/>
    <property type="match status" value="1"/>
</dbReference>
<comment type="function">
    <text evidence="1">Could be involved in insertion of integral membrane proteins into the membrane.</text>
</comment>
<sequence length="91" mass="10437">MRIKPLDYIKKGSIILGLPIVFCIWVYQKTISPDHGVIKGFFPHGYCRFYPTCSEYGKQSIKKHGLLVGLPKTVWRIIRCNPWNDGGVDMP</sequence>
<comment type="subcellular location">
    <subcellularLocation>
        <location evidence="1">Cell membrane</location>
        <topology evidence="1">Peripheral membrane protein</topology>
        <orientation evidence="1">Cytoplasmic side</orientation>
    </subcellularLocation>
</comment>
<dbReference type="GO" id="GO:0005886">
    <property type="term" value="C:plasma membrane"/>
    <property type="evidence" value="ECO:0007669"/>
    <property type="project" value="UniProtKB-SubCell"/>
</dbReference>
<proteinExistence type="inferred from homology"/>
<keyword evidence="2" id="KW-1133">Transmembrane helix</keyword>
<comment type="caution">
    <text evidence="3">The sequence shown here is derived from an EMBL/GenBank/DDBJ whole genome shotgun (WGS) entry which is preliminary data.</text>
</comment>
<dbReference type="InterPro" id="IPR002696">
    <property type="entry name" value="Membr_insert_effic_factor_YidD"/>
</dbReference>
<organism evidence="3 4">
    <name type="scientific">Candidatus Magasanikbacteria bacterium RIFOXYD2_FULL_36_9</name>
    <dbReference type="NCBI Taxonomy" id="1798707"/>
    <lineage>
        <taxon>Bacteria</taxon>
        <taxon>Candidatus Magasanikiibacteriota</taxon>
    </lineage>
</organism>
<dbReference type="Pfam" id="PF01809">
    <property type="entry name" value="YidD"/>
    <property type="match status" value="1"/>
</dbReference>
<keyword evidence="1" id="KW-1003">Cell membrane</keyword>
<evidence type="ECO:0000313" key="3">
    <source>
        <dbReference type="EMBL" id="OGH88961.1"/>
    </source>
</evidence>
<gene>
    <name evidence="3" type="ORF">A2537_03085</name>
</gene>
<protein>
    <recommendedName>
        <fullName evidence="1">Putative membrane protein insertion efficiency factor</fullName>
    </recommendedName>
</protein>
<dbReference type="PANTHER" id="PTHR33383:SF1">
    <property type="entry name" value="MEMBRANE PROTEIN INSERTION EFFICIENCY FACTOR-RELATED"/>
    <property type="match status" value="1"/>
</dbReference>
<dbReference type="Proteomes" id="UP000178490">
    <property type="component" value="Unassembled WGS sequence"/>
</dbReference>